<dbReference type="Pfam" id="PF17061">
    <property type="entry name" value="PARM"/>
    <property type="match status" value="1"/>
</dbReference>
<feature type="transmembrane region" description="Helical" evidence="1">
    <location>
        <begin position="6"/>
        <end position="28"/>
    </location>
</feature>
<proteinExistence type="predicted"/>
<accession>A0A3Q0RP15</accession>
<keyword evidence="3" id="KW-1185">Reference proteome</keyword>
<dbReference type="Ensembl" id="ENSACIT00000012718.1">
    <property type="protein sequence ID" value="ENSACIP00000012371.1"/>
    <property type="gene ID" value="ENSACIG00000009659.1"/>
</dbReference>
<dbReference type="Proteomes" id="UP000261340">
    <property type="component" value="Unplaced"/>
</dbReference>
<keyword evidence="1" id="KW-0472">Membrane</keyword>
<reference evidence="2" key="1">
    <citation type="submission" date="2025-08" db="UniProtKB">
        <authorList>
            <consortium name="Ensembl"/>
        </authorList>
    </citation>
    <scope>IDENTIFICATION</scope>
</reference>
<dbReference type="InterPro" id="IPR031431">
    <property type="entry name" value="PARM1"/>
</dbReference>
<dbReference type="AlphaFoldDB" id="A0A3Q0RP15"/>
<evidence type="ECO:0000313" key="2">
    <source>
        <dbReference type="Ensembl" id="ENSACIP00000012371.1"/>
    </source>
</evidence>
<name>A0A3Q0RP15_AMPCI</name>
<keyword evidence="1" id="KW-1133">Transmembrane helix</keyword>
<keyword evidence="1" id="KW-0812">Transmembrane</keyword>
<sequence>VVYKHVLPISLHSALPLSLCFVFLNFYFRRSSYGRLVDSQDYSMAGNFNNPMYDPDDD</sequence>
<evidence type="ECO:0000256" key="1">
    <source>
        <dbReference type="SAM" id="Phobius"/>
    </source>
</evidence>
<organism evidence="2 3">
    <name type="scientific">Amphilophus citrinellus</name>
    <name type="common">Midas cichlid</name>
    <name type="synonym">Cichlasoma citrinellum</name>
    <dbReference type="NCBI Taxonomy" id="61819"/>
    <lineage>
        <taxon>Eukaryota</taxon>
        <taxon>Metazoa</taxon>
        <taxon>Chordata</taxon>
        <taxon>Craniata</taxon>
        <taxon>Vertebrata</taxon>
        <taxon>Euteleostomi</taxon>
        <taxon>Actinopterygii</taxon>
        <taxon>Neopterygii</taxon>
        <taxon>Teleostei</taxon>
        <taxon>Neoteleostei</taxon>
        <taxon>Acanthomorphata</taxon>
        <taxon>Ovalentaria</taxon>
        <taxon>Cichlomorphae</taxon>
        <taxon>Cichliformes</taxon>
        <taxon>Cichlidae</taxon>
        <taxon>New World cichlids</taxon>
        <taxon>Cichlasomatinae</taxon>
        <taxon>Heroini</taxon>
        <taxon>Amphilophus</taxon>
    </lineage>
</organism>
<protein>
    <submittedName>
        <fullName evidence="2">Uncharacterized protein</fullName>
    </submittedName>
</protein>
<reference evidence="2" key="2">
    <citation type="submission" date="2025-09" db="UniProtKB">
        <authorList>
            <consortium name="Ensembl"/>
        </authorList>
    </citation>
    <scope>IDENTIFICATION</scope>
</reference>
<evidence type="ECO:0000313" key="3">
    <source>
        <dbReference type="Proteomes" id="UP000261340"/>
    </source>
</evidence>
<dbReference type="STRING" id="61819.ENSACIP00000012371"/>